<dbReference type="Gene3D" id="3.60.21.10">
    <property type="match status" value="1"/>
</dbReference>
<dbReference type="RefSeq" id="WP_163821334.1">
    <property type="nucleotide sequence ID" value="NZ_JAAGOB010000023.1"/>
</dbReference>
<dbReference type="Proteomes" id="UP000469185">
    <property type="component" value="Unassembled WGS sequence"/>
</dbReference>
<dbReference type="PANTHER" id="PTHR33393:SF13">
    <property type="entry name" value="PGA BIOSYNTHESIS PROTEIN CAPA"/>
    <property type="match status" value="1"/>
</dbReference>
<accession>A0A6N9YUL2</accession>
<dbReference type="SUPFAM" id="SSF56300">
    <property type="entry name" value="Metallo-dependent phosphatases"/>
    <property type="match status" value="1"/>
</dbReference>
<dbReference type="InterPro" id="IPR052169">
    <property type="entry name" value="CW_Biosynth-Accessory"/>
</dbReference>
<evidence type="ECO:0000256" key="2">
    <source>
        <dbReference type="SAM" id="MobiDB-lite"/>
    </source>
</evidence>
<organism evidence="5 6">
    <name type="scientific">Phytoactinopolyspora alkaliphila</name>
    <dbReference type="NCBI Taxonomy" id="1783498"/>
    <lineage>
        <taxon>Bacteria</taxon>
        <taxon>Bacillati</taxon>
        <taxon>Actinomycetota</taxon>
        <taxon>Actinomycetes</taxon>
        <taxon>Jiangellales</taxon>
        <taxon>Jiangellaceae</taxon>
        <taxon>Phytoactinopolyspora</taxon>
    </lineage>
</organism>
<name>A0A6N9YUL2_9ACTN</name>
<proteinExistence type="inferred from homology"/>
<comment type="caution">
    <text evidence="5">The sequence shown here is derived from an EMBL/GenBank/DDBJ whole genome shotgun (WGS) entry which is preliminary data.</text>
</comment>
<feature type="compositionally biased region" description="Low complexity" evidence="2">
    <location>
        <begin position="34"/>
        <end position="63"/>
    </location>
</feature>
<dbReference type="EMBL" id="JAAGOB010000023">
    <property type="protein sequence ID" value="NED98498.1"/>
    <property type="molecule type" value="Genomic_DNA"/>
</dbReference>
<dbReference type="Pfam" id="PF09587">
    <property type="entry name" value="PGA_cap"/>
    <property type="match status" value="1"/>
</dbReference>
<evidence type="ECO:0000313" key="6">
    <source>
        <dbReference type="Proteomes" id="UP000469185"/>
    </source>
</evidence>
<comment type="similarity">
    <text evidence="1">Belongs to the CapA family.</text>
</comment>
<dbReference type="InterPro" id="IPR019079">
    <property type="entry name" value="Capsule_synth_CapA"/>
</dbReference>
<protein>
    <submittedName>
        <fullName evidence="5">CapA family protein</fullName>
    </submittedName>
</protein>
<evidence type="ECO:0000313" key="5">
    <source>
        <dbReference type="EMBL" id="NED98498.1"/>
    </source>
</evidence>
<feature type="domain" description="Capsule synthesis protein CapA" evidence="4">
    <location>
        <begin position="75"/>
        <end position="325"/>
    </location>
</feature>
<sequence length="418" mass="43544">MNRVGPLAGIVASSVLALAACGSDETPGGDSAQTASPSPSAEPGGAPTASPTAAPTESASDSPSPAPTPEVRAFTLAATGDVLLHEPLWTQARLDADPDGTWNFSPQLRHVRPVIEAADLAVCHLEVPIAPVDGPFEAYPTFSGPPQIVPALAETGYDACTTASNHTFDQGAAGVDRTLDALDDAGLSHAGSARTPEEADEVTIVDVDTPGGPVAVALISYTFGFNGIPYPDGETWRSNLIERDAILDDAAAARESGAEVVVVSMHWGDEYVHEPNAQQSELAPTLIASPDIDLLLGHHAHVVQPVEEFDGQWVVYGMGNMMANHAEPKGPRSEGLLVRFTFSEEPDDGSFTVTAAEYLPLYQTYEPPVEVLDVPGALAAGEVGSAGQDRLEQALDRTVEIVESRKAADAGLSMIDAG</sequence>
<dbReference type="AlphaFoldDB" id="A0A6N9YUL2"/>
<dbReference type="PROSITE" id="PS51257">
    <property type="entry name" value="PROKAR_LIPOPROTEIN"/>
    <property type="match status" value="1"/>
</dbReference>
<gene>
    <name evidence="5" type="ORF">G1H11_24680</name>
</gene>
<dbReference type="InterPro" id="IPR029052">
    <property type="entry name" value="Metallo-depent_PP-like"/>
</dbReference>
<reference evidence="5 6" key="1">
    <citation type="submission" date="2020-02" db="EMBL/GenBank/DDBJ databases">
        <authorList>
            <person name="Li X.-J."/>
            <person name="Feng X.-M."/>
        </authorList>
    </citation>
    <scope>NUCLEOTIDE SEQUENCE [LARGE SCALE GENOMIC DNA]</scope>
    <source>
        <strain evidence="5 6">CGMCC 4.7225</strain>
    </source>
</reference>
<feature type="chain" id="PRO_5026994929" evidence="3">
    <location>
        <begin position="20"/>
        <end position="418"/>
    </location>
</feature>
<evidence type="ECO:0000256" key="3">
    <source>
        <dbReference type="SAM" id="SignalP"/>
    </source>
</evidence>
<evidence type="ECO:0000259" key="4">
    <source>
        <dbReference type="SMART" id="SM00854"/>
    </source>
</evidence>
<feature type="signal peptide" evidence="3">
    <location>
        <begin position="1"/>
        <end position="19"/>
    </location>
</feature>
<dbReference type="SMART" id="SM00854">
    <property type="entry name" value="PGA_cap"/>
    <property type="match status" value="1"/>
</dbReference>
<feature type="region of interest" description="Disordered" evidence="2">
    <location>
        <begin position="21"/>
        <end position="70"/>
    </location>
</feature>
<keyword evidence="6" id="KW-1185">Reference proteome</keyword>
<keyword evidence="3" id="KW-0732">Signal</keyword>
<dbReference type="CDD" id="cd07381">
    <property type="entry name" value="MPP_CapA"/>
    <property type="match status" value="1"/>
</dbReference>
<evidence type="ECO:0000256" key="1">
    <source>
        <dbReference type="ARBA" id="ARBA00005662"/>
    </source>
</evidence>
<dbReference type="PANTHER" id="PTHR33393">
    <property type="entry name" value="POLYGLUTAMINE SYNTHESIS ACCESSORY PROTEIN RV0574C-RELATED"/>
    <property type="match status" value="1"/>
</dbReference>